<evidence type="ECO:0008006" key="4">
    <source>
        <dbReference type="Google" id="ProtNLM"/>
    </source>
</evidence>
<evidence type="ECO:0000313" key="3">
    <source>
        <dbReference type="Proteomes" id="UP000178288"/>
    </source>
</evidence>
<dbReference type="Gene3D" id="3.30.700.10">
    <property type="entry name" value="Glycoprotein, Type 4 Pilin"/>
    <property type="match status" value="1"/>
</dbReference>
<gene>
    <name evidence="2" type="ORF">A3G05_01750</name>
</gene>
<dbReference type="AlphaFoldDB" id="A0A1G2UXG8"/>
<name>A0A1G2UXG8_9BACT</name>
<dbReference type="InterPro" id="IPR045584">
    <property type="entry name" value="Pilin-like"/>
</dbReference>
<organism evidence="2 3">
    <name type="scientific">Candidatus Zambryskibacteria bacterium RIFCSPLOWO2_12_FULL_45_14</name>
    <dbReference type="NCBI Taxonomy" id="1802778"/>
    <lineage>
        <taxon>Bacteria</taxon>
        <taxon>Candidatus Zambryskiibacteriota</taxon>
    </lineage>
</organism>
<dbReference type="EMBL" id="MHWV01000013">
    <property type="protein sequence ID" value="OHB14076.1"/>
    <property type="molecule type" value="Genomic_DNA"/>
</dbReference>
<feature type="transmembrane region" description="Helical" evidence="1">
    <location>
        <begin position="21"/>
        <end position="42"/>
    </location>
</feature>
<dbReference type="InterPro" id="IPR012902">
    <property type="entry name" value="N_methyl_site"/>
</dbReference>
<accession>A0A1G2UXG8</accession>
<evidence type="ECO:0000256" key="1">
    <source>
        <dbReference type="SAM" id="Phobius"/>
    </source>
</evidence>
<reference evidence="2 3" key="1">
    <citation type="journal article" date="2016" name="Nat. Commun.">
        <title>Thousands of microbial genomes shed light on interconnected biogeochemical processes in an aquifer system.</title>
        <authorList>
            <person name="Anantharaman K."/>
            <person name="Brown C.T."/>
            <person name="Hug L.A."/>
            <person name="Sharon I."/>
            <person name="Castelle C.J."/>
            <person name="Probst A.J."/>
            <person name="Thomas B.C."/>
            <person name="Singh A."/>
            <person name="Wilkins M.J."/>
            <person name="Karaoz U."/>
            <person name="Brodie E.L."/>
            <person name="Williams K.H."/>
            <person name="Hubbard S.S."/>
            <person name="Banfield J.F."/>
        </authorList>
    </citation>
    <scope>NUCLEOTIDE SEQUENCE [LARGE SCALE GENOMIC DNA]</scope>
</reference>
<sequence>MKNMKENKGPARIAKQGGFTLIEILVVIGIIAILATIVLIAINPARQFAQARNTQRTSNITAILNAVGQNVADNKGVLTGCGPVDAAVRTIQDGIGALITDSRSCLVQTYLPSLPFDPTTGVACAPSETTCTTYNSGYTISRDATTGRITVAAPGAELGQTISVTR</sequence>
<dbReference type="Proteomes" id="UP000178288">
    <property type="component" value="Unassembled WGS sequence"/>
</dbReference>
<comment type="caution">
    <text evidence="2">The sequence shown here is derived from an EMBL/GenBank/DDBJ whole genome shotgun (WGS) entry which is preliminary data.</text>
</comment>
<keyword evidence="1" id="KW-0472">Membrane</keyword>
<dbReference type="Pfam" id="PF07963">
    <property type="entry name" value="N_methyl"/>
    <property type="match status" value="1"/>
</dbReference>
<keyword evidence="1" id="KW-1133">Transmembrane helix</keyword>
<keyword evidence="1" id="KW-0812">Transmembrane</keyword>
<protein>
    <recommendedName>
        <fullName evidence="4">Type II secretion system protein GspG C-terminal domain-containing protein</fullName>
    </recommendedName>
</protein>
<dbReference type="NCBIfam" id="TIGR02532">
    <property type="entry name" value="IV_pilin_GFxxxE"/>
    <property type="match status" value="1"/>
</dbReference>
<dbReference type="SUPFAM" id="SSF54523">
    <property type="entry name" value="Pili subunits"/>
    <property type="match status" value="1"/>
</dbReference>
<evidence type="ECO:0000313" key="2">
    <source>
        <dbReference type="EMBL" id="OHB14076.1"/>
    </source>
</evidence>
<dbReference type="PROSITE" id="PS00409">
    <property type="entry name" value="PROKAR_NTER_METHYL"/>
    <property type="match status" value="1"/>
</dbReference>
<proteinExistence type="predicted"/>